<keyword evidence="2" id="KW-0540">Nuclease</keyword>
<keyword evidence="2" id="KW-0456">Lyase</keyword>
<dbReference type="GO" id="GO:0140078">
    <property type="term" value="F:class I DNA-(apurinic or apyrimidinic site) endonuclease activity"/>
    <property type="evidence" value="ECO:0007669"/>
    <property type="project" value="UniProtKB-EC"/>
</dbReference>
<proteinExistence type="predicted"/>
<evidence type="ECO:0000313" key="2">
    <source>
        <dbReference type="EMBL" id="CAA9545868.1"/>
    </source>
</evidence>
<gene>
    <name evidence="2" type="ORF">AVDCRST_MAG79-2293</name>
</gene>
<protein>
    <submittedName>
        <fullName evidence="2">Endonuclease III</fullName>
        <ecNumber evidence="2">4.2.99.18</ecNumber>
    </submittedName>
</protein>
<accession>A0A6J4UE81</accession>
<feature type="non-terminal residue" evidence="2">
    <location>
        <position position="45"/>
    </location>
</feature>
<feature type="non-terminal residue" evidence="2">
    <location>
        <position position="1"/>
    </location>
</feature>
<dbReference type="EMBL" id="CADCWC010000344">
    <property type="protein sequence ID" value="CAA9545868.1"/>
    <property type="molecule type" value="Genomic_DNA"/>
</dbReference>
<keyword evidence="2" id="KW-0255">Endonuclease</keyword>
<dbReference type="EC" id="4.2.99.18" evidence="2"/>
<evidence type="ECO:0000256" key="1">
    <source>
        <dbReference type="SAM" id="MobiDB-lite"/>
    </source>
</evidence>
<feature type="region of interest" description="Disordered" evidence="1">
    <location>
        <begin position="24"/>
        <end position="45"/>
    </location>
</feature>
<dbReference type="AlphaFoldDB" id="A0A6J4UE81"/>
<name>A0A6J4UE81_9ACTN</name>
<organism evidence="2">
    <name type="scientific">uncultured Thermoleophilia bacterium</name>
    <dbReference type="NCBI Taxonomy" id="1497501"/>
    <lineage>
        <taxon>Bacteria</taxon>
        <taxon>Bacillati</taxon>
        <taxon>Actinomycetota</taxon>
        <taxon>Thermoleophilia</taxon>
        <taxon>environmental samples</taxon>
    </lineage>
</organism>
<keyword evidence="2" id="KW-0378">Hydrolase</keyword>
<reference evidence="2" key="1">
    <citation type="submission" date="2020-02" db="EMBL/GenBank/DDBJ databases">
        <authorList>
            <person name="Meier V. D."/>
        </authorList>
    </citation>
    <scope>NUCLEOTIDE SEQUENCE</scope>
    <source>
        <strain evidence="2">AVDCRST_MAG79</strain>
    </source>
</reference>
<sequence length="45" mass="4462">GRAASAGGVPGGADVAQLRGTVAAARGHRAVGPVHGRPRELRDPH</sequence>